<dbReference type="OrthoDB" id="1092727at2"/>
<feature type="transmembrane region" description="Helical" evidence="1">
    <location>
        <begin position="154"/>
        <end position="172"/>
    </location>
</feature>
<dbReference type="AlphaFoldDB" id="A0A5M4B067"/>
<sequence>MELADIQNTWREHDKMLMENIRINKDVFKNILTERAEKKIRWMKAKTIFSLIVPPIFLVIFFISNLKYRPDTNFIIGAILFGAVFITSYIWTVQYFIKLSQIDFKNAITTTAKNLTELRRYKYRNTKLGYTFIPFVLIGTFMIFDIPLFSTNSLLPFLLILVTMIVSIYTTFKFSIDESFKRINQEIVEIEKLEKE</sequence>
<dbReference type="EMBL" id="BLAX01000001">
    <property type="protein sequence ID" value="GET33243.1"/>
    <property type="molecule type" value="Genomic_DNA"/>
</dbReference>
<organism evidence="2 3">
    <name type="scientific">Prolixibacter bellariivorans</name>
    <dbReference type="NCBI Taxonomy" id="314319"/>
    <lineage>
        <taxon>Bacteria</taxon>
        <taxon>Pseudomonadati</taxon>
        <taxon>Bacteroidota</taxon>
        <taxon>Bacteroidia</taxon>
        <taxon>Marinilabiliales</taxon>
        <taxon>Prolixibacteraceae</taxon>
        <taxon>Prolixibacter</taxon>
    </lineage>
</organism>
<keyword evidence="1" id="KW-0472">Membrane</keyword>
<gene>
    <name evidence="2" type="ORF">PbJCM13498_21060</name>
</gene>
<dbReference type="RefSeq" id="WP_027585919.1">
    <property type="nucleotide sequence ID" value="NZ_BLAX01000001.1"/>
</dbReference>
<proteinExistence type="predicted"/>
<keyword evidence="1" id="KW-1133">Transmembrane helix</keyword>
<feature type="transmembrane region" description="Helical" evidence="1">
    <location>
        <begin position="48"/>
        <end position="68"/>
    </location>
</feature>
<evidence type="ECO:0000256" key="1">
    <source>
        <dbReference type="SAM" id="Phobius"/>
    </source>
</evidence>
<dbReference type="Proteomes" id="UP000391834">
    <property type="component" value="Unassembled WGS sequence"/>
</dbReference>
<accession>A0A5M4B067</accession>
<name>A0A5M4B067_9BACT</name>
<feature type="transmembrane region" description="Helical" evidence="1">
    <location>
        <begin position="128"/>
        <end position="148"/>
    </location>
</feature>
<evidence type="ECO:0000313" key="3">
    <source>
        <dbReference type="Proteomes" id="UP000391834"/>
    </source>
</evidence>
<reference evidence="2 3" key="1">
    <citation type="submission" date="2019-10" db="EMBL/GenBank/DDBJ databases">
        <title>Prolixibacter strains distinguished by the presence of nitrate reductase genes were adept at nitrate-dependent anaerobic corrosion of metallic iron and carbon steel.</title>
        <authorList>
            <person name="Iino T."/>
            <person name="Shono N."/>
            <person name="Ito K."/>
            <person name="Nakamura R."/>
            <person name="Sueoka K."/>
            <person name="Harayama S."/>
            <person name="Ohkuma M."/>
        </authorList>
    </citation>
    <scope>NUCLEOTIDE SEQUENCE [LARGE SCALE GENOMIC DNA]</scope>
    <source>
        <strain evidence="2 3">JCM 13498</strain>
    </source>
</reference>
<keyword evidence="3" id="KW-1185">Reference proteome</keyword>
<comment type="caution">
    <text evidence="2">The sequence shown here is derived from an EMBL/GenBank/DDBJ whole genome shotgun (WGS) entry which is preliminary data.</text>
</comment>
<protein>
    <submittedName>
        <fullName evidence="2">Uncharacterized protein</fullName>
    </submittedName>
</protein>
<feature type="transmembrane region" description="Helical" evidence="1">
    <location>
        <begin position="74"/>
        <end position="97"/>
    </location>
</feature>
<evidence type="ECO:0000313" key="2">
    <source>
        <dbReference type="EMBL" id="GET33243.1"/>
    </source>
</evidence>
<keyword evidence="1" id="KW-0812">Transmembrane</keyword>